<dbReference type="GO" id="GO:0016491">
    <property type="term" value="F:oxidoreductase activity"/>
    <property type="evidence" value="ECO:0007669"/>
    <property type="project" value="InterPro"/>
</dbReference>
<dbReference type="Proteomes" id="UP000007435">
    <property type="component" value="Chromosome"/>
</dbReference>
<evidence type="ECO:0000313" key="3">
    <source>
        <dbReference type="Proteomes" id="UP000007435"/>
    </source>
</evidence>
<dbReference type="Gene3D" id="3.40.30.10">
    <property type="entry name" value="Glutaredoxin"/>
    <property type="match status" value="1"/>
</dbReference>
<evidence type="ECO:0000259" key="1">
    <source>
        <dbReference type="Pfam" id="PF01323"/>
    </source>
</evidence>
<dbReference type="PANTHER" id="PTHR13887:SF41">
    <property type="entry name" value="THIOREDOXIN SUPERFAMILY PROTEIN"/>
    <property type="match status" value="1"/>
</dbReference>
<dbReference type="eggNOG" id="COG2761">
    <property type="taxonomic scope" value="Bacteria"/>
</dbReference>
<dbReference type="SUPFAM" id="SSF52833">
    <property type="entry name" value="Thioredoxin-like"/>
    <property type="match status" value="1"/>
</dbReference>
<reference key="1">
    <citation type="submission" date="2010-11" db="EMBL/GenBank/DDBJ databases">
        <title>The complete genome of Leadbetterella byssophila DSM 17132.</title>
        <authorList>
            <consortium name="US DOE Joint Genome Institute (JGI-PGF)"/>
            <person name="Lucas S."/>
            <person name="Copeland A."/>
            <person name="Lapidus A."/>
            <person name="Glavina del Rio T."/>
            <person name="Dalin E."/>
            <person name="Tice H."/>
            <person name="Bruce D."/>
            <person name="Goodwin L."/>
            <person name="Pitluck S."/>
            <person name="Kyrpides N."/>
            <person name="Mavromatis K."/>
            <person name="Ivanova N."/>
            <person name="Teshima H."/>
            <person name="Brettin T."/>
            <person name="Detter J.C."/>
            <person name="Han C."/>
            <person name="Tapia R."/>
            <person name="Land M."/>
            <person name="Hauser L."/>
            <person name="Markowitz V."/>
            <person name="Cheng J.-F."/>
            <person name="Hugenholtz P."/>
            <person name="Woyke T."/>
            <person name="Wu D."/>
            <person name="Tindall B."/>
            <person name="Pomrenke H.G."/>
            <person name="Brambilla E."/>
            <person name="Klenk H.-P."/>
            <person name="Eisen J.A."/>
        </authorList>
    </citation>
    <scope>NUCLEOTIDE SEQUENCE [LARGE SCALE GENOMIC DNA]</scope>
    <source>
        <strain>DSM 17132</strain>
    </source>
</reference>
<sequence length="205" mass="22911">MKIEIWSDVMCPFCYLGKKHLEAALEQNQEDVEIEWKSFQLNPQLAGPPVSTLEYLSNAKGMPVEQISASFGPLKEAGKNFGIELNFENAQIVNTRPAHRFIQWAKAQGKGDAAEEMLFYSHFTLGENVGDLHILNRISDELGLGDASEAQTNPLYDQAVDKDLLEASQIGVRGVPFFVFNNKYAVSGAQPVEVFKEVFEKLKEN</sequence>
<dbReference type="HOGENOM" id="CLU_069253_0_2_10"/>
<dbReference type="KEGG" id="lby:Lbys_3360"/>
<keyword evidence="3" id="KW-1185">Reference proteome</keyword>
<dbReference type="RefSeq" id="WP_013410036.1">
    <property type="nucleotide sequence ID" value="NC_014655.1"/>
</dbReference>
<organism evidence="2 3">
    <name type="scientific">Leadbetterella byssophila (strain DSM 17132 / JCM 16389 / KACC 11308 / NBRC 106382 / 4M15)</name>
    <dbReference type="NCBI Taxonomy" id="649349"/>
    <lineage>
        <taxon>Bacteria</taxon>
        <taxon>Pseudomonadati</taxon>
        <taxon>Bacteroidota</taxon>
        <taxon>Cytophagia</taxon>
        <taxon>Cytophagales</taxon>
        <taxon>Leadbetterellaceae</taxon>
        <taxon>Leadbetterella</taxon>
    </lineage>
</organism>
<dbReference type="PANTHER" id="PTHR13887">
    <property type="entry name" value="GLUTATHIONE S-TRANSFERASE KAPPA"/>
    <property type="match status" value="1"/>
</dbReference>
<dbReference type="OrthoDB" id="9799122at2"/>
<name>E4RX96_LEAB4</name>
<proteinExistence type="predicted"/>
<gene>
    <name evidence="2" type="ordered locus">Lbys_3360</name>
</gene>
<reference evidence="2 3" key="2">
    <citation type="journal article" date="2011" name="Stand. Genomic Sci.">
        <title>Complete genome sequence of Leadbetterella byssophila type strain (4M15).</title>
        <authorList>
            <person name="Abt B."/>
            <person name="Teshima H."/>
            <person name="Lucas S."/>
            <person name="Lapidus A."/>
            <person name="Del Rio T.G."/>
            <person name="Nolan M."/>
            <person name="Tice H."/>
            <person name="Cheng J.F."/>
            <person name="Pitluck S."/>
            <person name="Liolios K."/>
            <person name="Pagani I."/>
            <person name="Ivanova N."/>
            <person name="Mavromatis K."/>
            <person name="Pati A."/>
            <person name="Tapia R."/>
            <person name="Han C."/>
            <person name="Goodwin L."/>
            <person name="Chen A."/>
            <person name="Palaniappan K."/>
            <person name="Land M."/>
            <person name="Hauser L."/>
            <person name="Chang Y.J."/>
            <person name="Jeffries C.D."/>
            <person name="Rohde M."/>
            <person name="Goker M."/>
            <person name="Tindall B.J."/>
            <person name="Detter J.C."/>
            <person name="Woyke T."/>
            <person name="Bristow J."/>
            <person name="Eisen J.A."/>
            <person name="Markowitz V."/>
            <person name="Hugenholtz P."/>
            <person name="Klenk H.P."/>
            <person name="Kyrpides N.C."/>
        </authorList>
    </citation>
    <scope>NUCLEOTIDE SEQUENCE [LARGE SCALE GENOMIC DNA]</scope>
    <source>
        <strain evidence="3">DSM 17132 / JCM 16389 / KACC 11308 / NBRC 106382 / 4M15</strain>
    </source>
</reference>
<dbReference type="STRING" id="649349.Lbys_3360"/>
<dbReference type="Pfam" id="PF01323">
    <property type="entry name" value="DSBA"/>
    <property type="match status" value="1"/>
</dbReference>
<evidence type="ECO:0000313" key="2">
    <source>
        <dbReference type="EMBL" id="ADQ19011.1"/>
    </source>
</evidence>
<dbReference type="InterPro" id="IPR001853">
    <property type="entry name" value="DSBA-like_thioredoxin_dom"/>
</dbReference>
<protein>
    <submittedName>
        <fullName evidence="2">DSBA oxidoreductase</fullName>
    </submittedName>
</protein>
<dbReference type="CDD" id="cd03024">
    <property type="entry name" value="DsbA_FrnE"/>
    <property type="match status" value="1"/>
</dbReference>
<feature type="domain" description="DSBA-like thioredoxin" evidence="1">
    <location>
        <begin position="3"/>
        <end position="198"/>
    </location>
</feature>
<dbReference type="EMBL" id="CP002305">
    <property type="protein sequence ID" value="ADQ19011.1"/>
    <property type="molecule type" value="Genomic_DNA"/>
</dbReference>
<dbReference type="InterPro" id="IPR036249">
    <property type="entry name" value="Thioredoxin-like_sf"/>
</dbReference>
<dbReference type="AlphaFoldDB" id="E4RX96"/>
<accession>E4RX96</accession>